<accession>A0A2P2NJ36</accession>
<proteinExistence type="predicted"/>
<reference evidence="1" key="1">
    <citation type="submission" date="2018-02" db="EMBL/GenBank/DDBJ databases">
        <title>Rhizophora mucronata_Transcriptome.</title>
        <authorList>
            <person name="Meera S.P."/>
            <person name="Sreeshan A."/>
            <person name="Augustine A."/>
        </authorList>
    </citation>
    <scope>NUCLEOTIDE SEQUENCE</scope>
    <source>
        <tissue evidence="1">Leaf</tissue>
    </source>
</reference>
<sequence length="50" mass="6089">MVHNPPIQNWLPAKKIKEIYKYLLEIEKRIFIHVLNNTSDVRFAYTNFNK</sequence>
<evidence type="ECO:0000313" key="1">
    <source>
        <dbReference type="EMBL" id="MBX42477.1"/>
    </source>
</evidence>
<dbReference type="EMBL" id="GGEC01061993">
    <property type="protein sequence ID" value="MBX42477.1"/>
    <property type="molecule type" value="Transcribed_RNA"/>
</dbReference>
<protein>
    <submittedName>
        <fullName evidence="1">Uncharacterized protein</fullName>
    </submittedName>
</protein>
<organism evidence="1">
    <name type="scientific">Rhizophora mucronata</name>
    <name type="common">Asiatic mangrove</name>
    <dbReference type="NCBI Taxonomy" id="61149"/>
    <lineage>
        <taxon>Eukaryota</taxon>
        <taxon>Viridiplantae</taxon>
        <taxon>Streptophyta</taxon>
        <taxon>Embryophyta</taxon>
        <taxon>Tracheophyta</taxon>
        <taxon>Spermatophyta</taxon>
        <taxon>Magnoliopsida</taxon>
        <taxon>eudicotyledons</taxon>
        <taxon>Gunneridae</taxon>
        <taxon>Pentapetalae</taxon>
        <taxon>rosids</taxon>
        <taxon>fabids</taxon>
        <taxon>Malpighiales</taxon>
        <taxon>Rhizophoraceae</taxon>
        <taxon>Rhizophora</taxon>
    </lineage>
</organism>
<dbReference type="AlphaFoldDB" id="A0A2P2NJ36"/>
<name>A0A2P2NJ36_RHIMU</name>